<keyword evidence="2" id="KW-1185">Reference proteome</keyword>
<gene>
    <name evidence="1" type="ORF">ACFPFO_21775</name>
</gene>
<dbReference type="InterPro" id="IPR012334">
    <property type="entry name" value="Pectin_lyas_fold"/>
</dbReference>
<dbReference type="EMBL" id="JBHSJG010000071">
    <property type="protein sequence ID" value="MFC4990329.1"/>
    <property type="molecule type" value="Genomic_DNA"/>
</dbReference>
<evidence type="ECO:0000313" key="1">
    <source>
        <dbReference type="EMBL" id="MFC4990329.1"/>
    </source>
</evidence>
<comment type="caution">
    <text evidence="1">The sequence shown here is derived from an EMBL/GenBank/DDBJ whole genome shotgun (WGS) entry which is preliminary data.</text>
</comment>
<dbReference type="AlphaFoldDB" id="A0ABD5QLF5"/>
<protein>
    <recommendedName>
        <fullName evidence="3">Pectate lyase superfamily protein domain-containing protein</fullName>
    </recommendedName>
</protein>
<sequence length="432" mass="46577">MSVGDGDIPTALPPDQYAPRFSEVVNLVDDFGADPSGEHPIDAPLRQAWDNDRLIVLPEGEYKMNRPFRRTSTSNVGLIGQNALIRHGRVEAIEGHTVDQGEYTGSTMMFRIGTSTNPHGDLVFGGLIFDWGWHANAGMQGLNAFIDGEAEIRNIVFHGTHSLGSFANLRVATAEPDSVALVDSVDMRGGGLHYIDTINTREERRYDEGPEHPDFGQSWGSTGFTGHPDQQGTTVIRNMICGPWPDNTIYPRGGSGRKIVSGCIVWDGGGSQIRTNGGDDWEPVEWLDGTDNKDEALDGPYPGSVIEQCHVVIETNPDGVYINPRGILLQDGPQLVRDCEIEIAYAEGGGAGGTYGFGTRGEGGESPAGPAVVENSRITLYENANAIYVSPYTNSIEFHDIEINTVGWEAGLNRLVGGTGADQLENVIVNAP</sequence>
<accession>A0ABD5QLF5</accession>
<evidence type="ECO:0008006" key="3">
    <source>
        <dbReference type="Google" id="ProtNLM"/>
    </source>
</evidence>
<evidence type="ECO:0000313" key="2">
    <source>
        <dbReference type="Proteomes" id="UP001595925"/>
    </source>
</evidence>
<dbReference type="InterPro" id="IPR011050">
    <property type="entry name" value="Pectin_lyase_fold/virulence"/>
</dbReference>
<organism evidence="1 2">
    <name type="scientific">Saliphagus infecundisoli</name>
    <dbReference type="NCBI Taxonomy" id="1849069"/>
    <lineage>
        <taxon>Archaea</taxon>
        <taxon>Methanobacteriati</taxon>
        <taxon>Methanobacteriota</taxon>
        <taxon>Stenosarchaea group</taxon>
        <taxon>Halobacteria</taxon>
        <taxon>Halobacteriales</taxon>
        <taxon>Natrialbaceae</taxon>
        <taxon>Saliphagus</taxon>
    </lineage>
</organism>
<name>A0ABD5QLF5_9EURY</name>
<reference evidence="1 2" key="1">
    <citation type="journal article" date="2019" name="Int. J. Syst. Evol. Microbiol.">
        <title>The Global Catalogue of Microorganisms (GCM) 10K type strain sequencing project: providing services to taxonomists for standard genome sequencing and annotation.</title>
        <authorList>
            <consortium name="The Broad Institute Genomics Platform"/>
            <consortium name="The Broad Institute Genome Sequencing Center for Infectious Disease"/>
            <person name="Wu L."/>
            <person name="Ma J."/>
        </authorList>
    </citation>
    <scope>NUCLEOTIDE SEQUENCE [LARGE SCALE GENOMIC DNA]</scope>
    <source>
        <strain evidence="1 2">CGMCC 1.15824</strain>
    </source>
</reference>
<dbReference type="RefSeq" id="WP_224830082.1">
    <property type="nucleotide sequence ID" value="NZ_JAIVEF010000037.1"/>
</dbReference>
<dbReference type="Gene3D" id="2.160.20.10">
    <property type="entry name" value="Single-stranded right-handed beta-helix, Pectin lyase-like"/>
    <property type="match status" value="1"/>
</dbReference>
<dbReference type="SUPFAM" id="SSF51126">
    <property type="entry name" value="Pectin lyase-like"/>
    <property type="match status" value="1"/>
</dbReference>
<proteinExistence type="predicted"/>
<dbReference type="Proteomes" id="UP001595925">
    <property type="component" value="Unassembled WGS sequence"/>
</dbReference>